<dbReference type="InterPro" id="IPR006543">
    <property type="entry name" value="Histidinol-phos"/>
</dbReference>
<comment type="caution">
    <text evidence="8">The sequence shown here is derived from an EMBL/GenBank/DDBJ whole genome shotgun (WGS) entry which is preliminary data.</text>
</comment>
<dbReference type="OrthoDB" id="9781367at2"/>
<dbReference type="NCBIfam" id="TIGR01662">
    <property type="entry name" value="HAD-SF-IIIA"/>
    <property type="match status" value="1"/>
</dbReference>
<keyword evidence="9" id="KW-1185">Reference proteome</keyword>
<sequence length="245" mass="25410">MRISTLRHRSGPAKPSVVICSRFVMFSSGYSYTMRISTSPEHQAAVDGGPWLFSPDRPTAVRTSSLFLPEAVLFDRDGTLVEDIPYNGDPELLRPMPGARAAVAAARSFGLAVGVVSNQSGVARGLLSREHVEAVRRRVDSMFGLFDVWAVCPHGPADGCGCRKPAPGLVLAACERLGADPVRTVVIGDIGSDMAAAAAAGARGVLVPTPVTLRAEVRGAAETAPDLLAAVSAVLPAGARAGGAR</sequence>
<dbReference type="SUPFAM" id="SSF56784">
    <property type="entry name" value="HAD-like"/>
    <property type="match status" value="1"/>
</dbReference>
<reference evidence="8 9" key="1">
    <citation type="submission" date="2019-04" db="EMBL/GenBank/DDBJ databases">
        <title>Streptomyces oryziradicis sp. nov., a novel actinomycete isolated from rhizosphere soil of rice (Oryza sativa L.).</title>
        <authorList>
            <person name="Li C."/>
        </authorList>
    </citation>
    <scope>NUCLEOTIDE SEQUENCE [LARGE SCALE GENOMIC DNA]</scope>
    <source>
        <strain evidence="8 9">NEAU-C40</strain>
    </source>
</reference>
<evidence type="ECO:0000256" key="3">
    <source>
        <dbReference type="ARBA" id="ARBA00022490"/>
    </source>
</evidence>
<dbReference type="NCBIfam" id="TIGR01549">
    <property type="entry name" value="HAD-SF-IA-v1"/>
    <property type="match status" value="1"/>
</dbReference>
<keyword evidence="5 8" id="KW-0378">Hydrolase</keyword>
<dbReference type="GO" id="GO:0005975">
    <property type="term" value="P:carbohydrate metabolic process"/>
    <property type="evidence" value="ECO:0007669"/>
    <property type="project" value="InterPro"/>
</dbReference>
<dbReference type="Proteomes" id="UP000305778">
    <property type="component" value="Unassembled WGS sequence"/>
</dbReference>
<dbReference type="AlphaFoldDB" id="A0A4U0SU01"/>
<dbReference type="Pfam" id="PF13242">
    <property type="entry name" value="Hydrolase_like"/>
    <property type="match status" value="1"/>
</dbReference>
<gene>
    <name evidence="8" type="ORF">FCI23_03100</name>
</gene>
<evidence type="ECO:0000256" key="7">
    <source>
        <dbReference type="ARBA" id="ARBA00031828"/>
    </source>
</evidence>
<dbReference type="PANTHER" id="PTHR42891:SF1">
    <property type="entry name" value="D-GLYCERO-BETA-D-MANNO-HEPTOSE-1,7-BISPHOSPHATE 7-PHOSPHATASE"/>
    <property type="match status" value="1"/>
</dbReference>
<evidence type="ECO:0000313" key="9">
    <source>
        <dbReference type="Proteomes" id="UP000305778"/>
    </source>
</evidence>
<evidence type="ECO:0000313" key="8">
    <source>
        <dbReference type="EMBL" id="TKA12993.1"/>
    </source>
</evidence>
<keyword evidence="3" id="KW-0963">Cytoplasm</keyword>
<evidence type="ECO:0000256" key="6">
    <source>
        <dbReference type="ARBA" id="ARBA00023277"/>
    </source>
</evidence>
<dbReference type="InterPro" id="IPR006549">
    <property type="entry name" value="HAD-SF_hydro_IIIA"/>
</dbReference>
<evidence type="ECO:0000256" key="5">
    <source>
        <dbReference type="ARBA" id="ARBA00022801"/>
    </source>
</evidence>
<dbReference type="Gene3D" id="3.40.50.1000">
    <property type="entry name" value="HAD superfamily/HAD-like"/>
    <property type="match status" value="1"/>
</dbReference>
<dbReference type="InterPro" id="IPR006439">
    <property type="entry name" value="HAD-SF_hydro_IA"/>
</dbReference>
<evidence type="ECO:0000256" key="4">
    <source>
        <dbReference type="ARBA" id="ARBA00022723"/>
    </source>
</evidence>
<name>A0A4U0SU01_9ACTN</name>
<keyword evidence="6" id="KW-0119">Carbohydrate metabolism</keyword>
<accession>A0A4U0SU01</accession>
<dbReference type="InterPro" id="IPR004446">
    <property type="entry name" value="Heptose_bisP_phosphatase"/>
</dbReference>
<dbReference type="EMBL" id="SUMC01000002">
    <property type="protein sequence ID" value="TKA12993.1"/>
    <property type="molecule type" value="Genomic_DNA"/>
</dbReference>
<dbReference type="GO" id="GO:0005737">
    <property type="term" value="C:cytoplasm"/>
    <property type="evidence" value="ECO:0007669"/>
    <property type="project" value="UniProtKB-SubCell"/>
</dbReference>
<organism evidence="8 9">
    <name type="scientific">Actinacidiphila oryziradicis</name>
    <dbReference type="NCBI Taxonomy" id="2571141"/>
    <lineage>
        <taxon>Bacteria</taxon>
        <taxon>Bacillati</taxon>
        <taxon>Actinomycetota</taxon>
        <taxon>Actinomycetes</taxon>
        <taxon>Kitasatosporales</taxon>
        <taxon>Streptomycetaceae</taxon>
        <taxon>Actinacidiphila</taxon>
    </lineage>
</organism>
<comment type="subcellular location">
    <subcellularLocation>
        <location evidence="1">Cytoplasm</location>
    </subcellularLocation>
</comment>
<evidence type="ECO:0000256" key="1">
    <source>
        <dbReference type="ARBA" id="ARBA00004496"/>
    </source>
</evidence>
<dbReference type="NCBIfam" id="TIGR01656">
    <property type="entry name" value="Histidinol-ppas"/>
    <property type="match status" value="1"/>
</dbReference>
<proteinExistence type="inferred from homology"/>
<evidence type="ECO:0000256" key="2">
    <source>
        <dbReference type="ARBA" id="ARBA00005628"/>
    </source>
</evidence>
<protein>
    <recommendedName>
        <fullName evidence="7">D,D-heptose 1,7-bisphosphate phosphatase</fullName>
    </recommendedName>
</protein>
<keyword evidence="4" id="KW-0479">Metal-binding</keyword>
<dbReference type="InterPro" id="IPR036412">
    <property type="entry name" value="HAD-like_sf"/>
</dbReference>
<dbReference type="PANTHER" id="PTHR42891">
    <property type="entry name" value="D-GLYCERO-BETA-D-MANNO-HEPTOSE-1,7-BISPHOSPHATE 7-PHOSPHATASE"/>
    <property type="match status" value="1"/>
</dbReference>
<dbReference type="InterPro" id="IPR023214">
    <property type="entry name" value="HAD_sf"/>
</dbReference>
<dbReference type="GO" id="GO:0046872">
    <property type="term" value="F:metal ion binding"/>
    <property type="evidence" value="ECO:0007669"/>
    <property type="project" value="UniProtKB-KW"/>
</dbReference>
<comment type="similarity">
    <text evidence="2">Belongs to the GmhB family.</text>
</comment>
<dbReference type="GO" id="GO:0016791">
    <property type="term" value="F:phosphatase activity"/>
    <property type="evidence" value="ECO:0007669"/>
    <property type="project" value="InterPro"/>
</dbReference>